<reference evidence="1" key="1">
    <citation type="journal article" date="2014" name="Front. Microbiol.">
        <title>High frequency of phylogenetically diverse reductive dehalogenase-homologous genes in deep subseafloor sedimentary metagenomes.</title>
        <authorList>
            <person name="Kawai M."/>
            <person name="Futagami T."/>
            <person name="Toyoda A."/>
            <person name="Takaki Y."/>
            <person name="Nishi S."/>
            <person name="Hori S."/>
            <person name="Arai W."/>
            <person name="Tsubouchi T."/>
            <person name="Morono Y."/>
            <person name="Uchiyama I."/>
            <person name="Ito T."/>
            <person name="Fujiyama A."/>
            <person name="Inagaki F."/>
            <person name="Takami H."/>
        </authorList>
    </citation>
    <scope>NUCLEOTIDE SEQUENCE</scope>
    <source>
        <strain evidence="1">Expedition CK06-06</strain>
    </source>
</reference>
<dbReference type="EMBL" id="BARS01025815">
    <property type="protein sequence ID" value="GAG08511.1"/>
    <property type="molecule type" value="Genomic_DNA"/>
</dbReference>
<dbReference type="AlphaFoldDB" id="X0W786"/>
<accession>X0W786</accession>
<gene>
    <name evidence="1" type="ORF">S01H1_40751</name>
</gene>
<evidence type="ECO:0008006" key="2">
    <source>
        <dbReference type="Google" id="ProtNLM"/>
    </source>
</evidence>
<evidence type="ECO:0000313" key="1">
    <source>
        <dbReference type="EMBL" id="GAG08511.1"/>
    </source>
</evidence>
<dbReference type="SUPFAM" id="SSF56784">
    <property type="entry name" value="HAD-like"/>
    <property type="match status" value="1"/>
</dbReference>
<protein>
    <recommendedName>
        <fullName evidence="2">FCP1 homology domain-containing protein</fullName>
    </recommendedName>
</protein>
<name>X0W786_9ZZZZ</name>
<comment type="caution">
    <text evidence="1">The sequence shown here is derived from an EMBL/GenBank/DDBJ whole genome shotgun (WGS) entry which is preliminary data.</text>
</comment>
<dbReference type="Gene3D" id="3.40.50.1000">
    <property type="entry name" value="HAD superfamily/HAD-like"/>
    <property type="match status" value="1"/>
</dbReference>
<organism evidence="1">
    <name type="scientific">marine sediment metagenome</name>
    <dbReference type="NCBI Taxonomy" id="412755"/>
    <lineage>
        <taxon>unclassified sequences</taxon>
        <taxon>metagenomes</taxon>
        <taxon>ecological metagenomes</taxon>
    </lineage>
</organism>
<sequence length="168" mass="19963">MDRTKNKLNYLIFDLDRILYNTDFSFKITQEQGIEKINLNKLVYPGVFEALARWQKKNYFLILFSEGDIKGQLFKLKFSGLGKFFSKDKRFIFENKKEKELPKILKKIPKEAKVWLFDDKPSKLKSAKDINRKIKVVLVCHGPWWKTKIPGFKPDYKIKNLKELEGIL</sequence>
<dbReference type="InterPro" id="IPR023214">
    <property type="entry name" value="HAD_sf"/>
</dbReference>
<dbReference type="InterPro" id="IPR036412">
    <property type="entry name" value="HAD-like_sf"/>
</dbReference>
<proteinExistence type="predicted"/>